<name>A0ABU0E9M6_9CELL</name>
<dbReference type="RefSeq" id="WP_307489154.1">
    <property type="nucleotide sequence ID" value="NZ_JAUSVB010000001.1"/>
</dbReference>
<evidence type="ECO:0000259" key="7">
    <source>
        <dbReference type="Pfam" id="PF04932"/>
    </source>
</evidence>
<keyword evidence="3 6" id="KW-1133">Transmembrane helix</keyword>
<feature type="transmembrane region" description="Helical" evidence="6">
    <location>
        <begin position="199"/>
        <end position="217"/>
    </location>
</feature>
<dbReference type="EMBL" id="JAUSVB010000001">
    <property type="protein sequence ID" value="MDQ0371969.1"/>
    <property type="molecule type" value="Genomic_DNA"/>
</dbReference>
<feature type="transmembrane region" description="Helical" evidence="6">
    <location>
        <begin position="345"/>
        <end position="369"/>
    </location>
</feature>
<dbReference type="InterPro" id="IPR007016">
    <property type="entry name" value="O-antigen_ligase-rel_domated"/>
</dbReference>
<evidence type="ECO:0000256" key="5">
    <source>
        <dbReference type="SAM" id="MobiDB-lite"/>
    </source>
</evidence>
<dbReference type="Pfam" id="PF04932">
    <property type="entry name" value="Wzy_C"/>
    <property type="match status" value="1"/>
</dbReference>
<keyword evidence="2 6" id="KW-0812">Transmembrane</keyword>
<sequence length="473" mass="50122">MGSSTVTTARSRDTLRTTGVLTWLTVYLVLLFGIPSRLVFHPLGSAGAPSTLFGLASALVWFLAQLWRSASVAGPRRPIRIALTYFLVAVGISYVAAMTRPIDGDEISPADVALLVVVSWSGALLTAHDGLTKLRDVEVLVRRFAFIGGLMALVGLAQYVTKQPLVDRIAIPGLTAVSDVSAAFRNGLVRISGTATSPIEFGALLSILLPLALHGALHPAGRGFLRRWFPVGTISLALALSMSRSAYIGLAVCMLVLLWGWPPALRWRVGGSFLAVAVVLAAGVPRLFSSVRGMFSGVKDDPSITSRTDSYAVAWQFFIDAPWFGRGLGTFLPKYRIFDNNYLGLLVSCGIVGTVAFVAIPITAIVVLVRRRRRWADPQSRDLALSLVAGILAGAVSLAFFDGFGFPMTMGTLFLALGIAGALIRLHPSDRDPAPPPPAVDVEPAPGPQQASVPPAADDARRSHPVQASGGPA</sequence>
<dbReference type="PANTHER" id="PTHR37422:SF23">
    <property type="entry name" value="TEICHURONIC ACID BIOSYNTHESIS PROTEIN TUAE"/>
    <property type="match status" value="1"/>
</dbReference>
<evidence type="ECO:0000256" key="2">
    <source>
        <dbReference type="ARBA" id="ARBA00022692"/>
    </source>
</evidence>
<comment type="subcellular location">
    <subcellularLocation>
        <location evidence="1">Membrane</location>
        <topology evidence="1">Multi-pass membrane protein</topology>
    </subcellularLocation>
</comment>
<feature type="transmembrane region" description="Helical" evidence="6">
    <location>
        <begin position="46"/>
        <end position="67"/>
    </location>
</feature>
<dbReference type="InterPro" id="IPR051533">
    <property type="entry name" value="WaaL-like"/>
</dbReference>
<dbReference type="GO" id="GO:0016874">
    <property type="term" value="F:ligase activity"/>
    <property type="evidence" value="ECO:0007669"/>
    <property type="project" value="UniProtKB-KW"/>
</dbReference>
<feature type="transmembrane region" description="Helical" evidence="6">
    <location>
        <begin position="406"/>
        <end position="424"/>
    </location>
</feature>
<evidence type="ECO:0000256" key="1">
    <source>
        <dbReference type="ARBA" id="ARBA00004141"/>
    </source>
</evidence>
<keyword evidence="8" id="KW-0436">Ligase</keyword>
<accession>A0ABU0E9M6</accession>
<organism evidence="8 9">
    <name type="scientific">Cellulomonas humilata</name>
    <dbReference type="NCBI Taxonomy" id="144055"/>
    <lineage>
        <taxon>Bacteria</taxon>
        <taxon>Bacillati</taxon>
        <taxon>Actinomycetota</taxon>
        <taxon>Actinomycetes</taxon>
        <taxon>Micrococcales</taxon>
        <taxon>Cellulomonadaceae</taxon>
        <taxon>Cellulomonas</taxon>
    </lineage>
</organism>
<gene>
    <name evidence="8" type="ORF">J2X26_000266</name>
</gene>
<keyword evidence="9" id="KW-1185">Reference proteome</keyword>
<feature type="transmembrane region" description="Helical" evidence="6">
    <location>
        <begin position="308"/>
        <end position="325"/>
    </location>
</feature>
<evidence type="ECO:0000313" key="9">
    <source>
        <dbReference type="Proteomes" id="UP001239626"/>
    </source>
</evidence>
<evidence type="ECO:0000313" key="8">
    <source>
        <dbReference type="EMBL" id="MDQ0371969.1"/>
    </source>
</evidence>
<feature type="transmembrane region" description="Helical" evidence="6">
    <location>
        <begin position="109"/>
        <end position="128"/>
    </location>
</feature>
<comment type="caution">
    <text evidence="8">The sequence shown here is derived from an EMBL/GenBank/DDBJ whole genome shotgun (WGS) entry which is preliminary data.</text>
</comment>
<proteinExistence type="predicted"/>
<evidence type="ECO:0000256" key="3">
    <source>
        <dbReference type="ARBA" id="ARBA00022989"/>
    </source>
</evidence>
<feature type="transmembrane region" description="Helical" evidence="6">
    <location>
        <begin position="267"/>
        <end position="288"/>
    </location>
</feature>
<evidence type="ECO:0000256" key="6">
    <source>
        <dbReference type="SAM" id="Phobius"/>
    </source>
</evidence>
<feature type="transmembrane region" description="Helical" evidence="6">
    <location>
        <begin position="79"/>
        <end position="97"/>
    </location>
</feature>
<feature type="transmembrane region" description="Helical" evidence="6">
    <location>
        <begin position="20"/>
        <end position="40"/>
    </location>
</feature>
<reference evidence="8 9" key="1">
    <citation type="submission" date="2023-07" db="EMBL/GenBank/DDBJ databases">
        <title>Sorghum-associated microbial communities from plants grown in Nebraska, USA.</title>
        <authorList>
            <person name="Schachtman D."/>
        </authorList>
    </citation>
    <scope>NUCLEOTIDE SEQUENCE [LARGE SCALE GENOMIC DNA]</scope>
    <source>
        <strain evidence="8 9">BE332</strain>
    </source>
</reference>
<feature type="transmembrane region" description="Helical" evidence="6">
    <location>
        <begin position="229"/>
        <end position="261"/>
    </location>
</feature>
<evidence type="ECO:0000256" key="4">
    <source>
        <dbReference type="ARBA" id="ARBA00023136"/>
    </source>
</evidence>
<feature type="region of interest" description="Disordered" evidence="5">
    <location>
        <begin position="428"/>
        <end position="473"/>
    </location>
</feature>
<feature type="transmembrane region" description="Helical" evidence="6">
    <location>
        <begin position="140"/>
        <end position="160"/>
    </location>
</feature>
<dbReference type="PANTHER" id="PTHR37422">
    <property type="entry name" value="TEICHURONIC ACID BIOSYNTHESIS PROTEIN TUAE"/>
    <property type="match status" value="1"/>
</dbReference>
<feature type="domain" description="O-antigen ligase-related" evidence="7">
    <location>
        <begin position="233"/>
        <end position="358"/>
    </location>
</feature>
<protein>
    <submittedName>
        <fullName evidence="8">O-antigen ligase</fullName>
    </submittedName>
</protein>
<keyword evidence="4 6" id="KW-0472">Membrane</keyword>
<feature type="transmembrane region" description="Helical" evidence="6">
    <location>
        <begin position="381"/>
        <end position="400"/>
    </location>
</feature>
<dbReference type="Proteomes" id="UP001239626">
    <property type="component" value="Unassembled WGS sequence"/>
</dbReference>